<reference evidence="6 7" key="1">
    <citation type="submission" date="2024-05" db="EMBL/GenBank/DDBJ databases">
        <authorList>
            <person name="Wallberg A."/>
        </authorList>
    </citation>
    <scope>NUCLEOTIDE SEQUENCE [LARGE SCALE GENOMIC DNA]</scope>
</reference>
<protein>
    <submittedName>
        <fullName evidence="6">Uncharacterized protein</fullName>
    </submittedName>
</protein>
<name>A0AAV2RY73_MEGNR</name>
<dbReference type="InterPro" id="IPR013152">
    <property type="entry name" value="Gastrin/cholecystokinin_CS"/>
</dbReference>
<dbReference type="InterPro" id="IPR013259">
    <property type="entry name" value="Sulfakinin"/>
</dbReference>
<dbReference type="GO" id="GO:0007218">
    <property type="term" value="P:neuropeptide signaling pathway"/>
    <property type="evidence" value="ECO:0007669"/>
    <property type="project" value="UniProtKB-KW"/>
</dbReference>
<dbReference type="GO" id="GO:0005576">
    <property type="term" value="C:extracellular region"/>
    <property type="evidence" value="ECO:0007669"/>
    <property type="project" value="UniProtKB-SubCell"/>
</dbReference>
<evidence type="ECO:0000313" key="7">
    <source>
        <dbReference type="Proteomes" id="UP001497623"/>
    </source>
</evidence>
<keyword evidence="5" id="KW-0527">Neuropeptide</keyword>
<organism evidence="6 7">
    <name type="scientific">Meganyctiphanes norvegica</name>
    <name type="common">Northern krill</name>
    <name type="synonym">Thysanopoda norvegica</name>
    <dbReference type="NCBI Taxonomy" id="48144"/>
    <lineage>
        <taxon>Eukaryota</taxon>
        <taxon>Metazoa</taxon>
        <taxon>Ecdysozoa</taxon>
        <taxon>Arthropoda</taxon>
        <taxon>Crustacea</taxon>
        <taxon>Multicrustacea</taxon>
        <taxon>Malacostraca</taxon>
        <taxon>Eumalacostraca</taxon>
        <taxon>Eucarida</taxon>
        <taxon>Euphausiacea</taxon>
        <taxon>Euphausiidae</taxon>
        <taxon>Meganyctiphanes</taxon>
    </lineage>
</organism>
<evidence type="ECO:0000256" key="3">
    <source>
        <dbReference type="ARBA" id="ARBA00022525"/>
    </source>
</evidence>
<dbReference type="PROSITE" id="PS00259">
    <property type="entry name" value="GASTRIN"/>
    <property type="match status" value="1"/>
</dbReference>
<gene>
    <name evidence="6" type="ORF">MNOR_LOCUS30864</name>
</gene>
<dbReference type="EMBL" id="CAXKWB010038588">
    <property type="protein sequence ID" value="CAL4151949.1"/>
    <property type="molecule type" value="Genomic_DNA"/>
</dbReference>
<evidence type="ECO:0000256" key="2">
    <source>
        <dbReference type="ARBA" id="ARBA00006273"/>
    </source>
</evidence>
<comment type="similarity">
    <text evidence="2">Belongs to the gastrin/cholecystokinin family.</text>
</comment>
<dbReference type="AlphaFoldDB" id="A0AAV2RY73"/>
<evidence type="ECO:0000256" key="5">
    <source>
        <dbReference type="ARBA" id="ARBA00023320"/>
    </source>
</evidence>
<evidence type="ECO:0000256" key="4">
    <source>
        <dbReference type="ARBA" id="ARBA00022815"/>
    </source>
</evidence>
<sequence length="148" mass="16572">MRCIVIKFQAWSSATEIVLPVMVSGLNPTATTILTVTLLLVTSGSFAKPRRPFIQALTSTGVRHRLLEGGLPYAMLEEFLDDFEDPDAISIHDANKRVLSDDYGHLRYGKRGEFDEYGHMRFGRSIGRSTGDSIHPSFKHKVKTYGNK</sequence>
<dbReference type="Proteomes" id="UP001497623">
    <property type="component" value="Unassembled WGS sequence"/>
</dbReference>
<keyword evidence="7" id="KW-1185">Reference proteome</keyword>
<keyword evidence="3" id="KW-0964">Secreted</keyword>
<comment type="subcellular location">
    <subcellularLocation>
        <location evidence="1">Secreted</location>
    </subcellularLocation>
</comment>
<evidence type="ECO:0000313" key="6">
    <source>
        <dbReference type="EMBL" id="CAL4151949.1"/>
    </source>
</evidence>
<accession>A0AAV2RY73</accession>
<dbReference type="Pfam" id="PF08257">
    <property type="entry name" value="Sulfakinin"/>
    <property type="match status" value="2"/>
</dbReference>
<proteinExistence type="inferred from homology"/>
<feature type="non-terminal residue" evidence="6">
    <location>
        <position position="148"/>
    </location>
</feature>
<evidence type="ECO:0000256" key="1">
    <source>
        <dbReference type="ARBA" id="ARBA00004613"/>
    </source>
</evidence>
<keyword evidence="4" id="KW-0027">Amidation</keyword>
<comment type="caution">
    <text evidence="6">The sequence shown here is derived from an EMBL/GenBank/DDBJ whole genome shotgun (WGS) entry which is preliminary data.</text>
</comment>